<sequence length="181" mass="19883">MADTDIDPEGFVTGPHRVDTPHPGLVDALADLWGRVTVAGGAVGYTATDSVDELRAGAEELVEDVRNRRVHLITIGQQHVLVGMAVVRPRRLPVRRHTGELAWLAVDPALQGKGWGKQLLDAAVVQAQALGLERLDLVTRSGQDLDRFYEANGWVERGRWPGAVRVAPGDDRDEIWFTRDV</sequence>
<dbReference type="InterPro" id="IPR000182">
    <property type="entry name" value="GNAT_dom"/>
</dbReference>
<dbReference type="PANTHER" id="PTHR43877">
    <property type="entry name" value="AMINOALKYLPHOSPHONATE N-ACETYLTRANSFERASE-RELATED-RELATED"/>
    <property type="match status" value="1"/>
</dbReference>
<name>A0ABW3FZR2_9PSEU</name>
<dbReference type="EC" id="2.3.-.-" evidence="4"/>
<proteinExistence type="predicted"/>
<accession>A0ABW3FZR2</accession>
<keyword evidence="5" id="KW-1185">Reference proteome</keyword>
<dbReference type="InterPro" id="IPR016181">
    <property type="entry name" value="Acyl_CoA_acyltransferase"/>
</dbReference>
<protein>
    <submittedName>
        <fullName evidence="4">GNAT family N-acetyltransferase</fullName>
        <ecNumber evidence="4">2.3.-.-</ecNumber>
    </submittedName>
</protein>
<dbReference type="PANTHER" id="PTHR43877:SF5">
    <property type="entry name" value="BLL8307 PROTEIN"/>
    <property type="match status" value="1"/>
</dbReference>
<dbReference type="Gene3D" id="3.40.630.30">
    <property type="match status" value="1"/>
</dbReference>
<gene>
    <name evidence="4" type="ORF">ACFQ16_20300</name>
</gene>
<evidence type="ECO:0000259" key="3">
    <source>
        <dbReference type="PROSITE" id="PS51186"/>
    </source>
</evidence>
<dbReference type="EMBL" id="JBHTIW010000018">
    <property type="protein sequence ID" value="MFD0922091.1"/>
    <property type="molecule type" value="Genomic_DNA"/>
</dbReference>
<evidence type="ECO:0000313" key="4">
    <source>
        <dbReference type="EMBL" id="MFD0922091.1"/>
    </source>
</evidence>
<dbReference type="PROSITE" id="PS51186">
    <property type="entry name" value="GNAT"/>
    <property type="match status" value="1"/>
</dbReference>
<organism evidence="4 5">
    <name type="scientific">Saccharopolyspora rosea</name>
    <dbReference type="NCBI Taxonomy" id="524884"/>
    <lineage>
        <taxon>Bacteria</taxon>
        <taxon>Bacillati</taxon>
        <taxon>Actinomycetota</taxon>
        <taxon>Actinomycetes</taxon>
        <taxon>Pseudonocardiales</taxon>
        <taxon>Pseudonocardiaceae</taxon>
        <taxon>Saccharopolyspora</taxon>
    </lineage>
</organism>
<comment type="caution">
    <text evidence="4">The sequence shown here is derived from an EMBL/GenBank/DDBJ whole genome shotgun (WGS) entry which is preliminary data.</text>
</comment>
<dbReference type="SUPFAM" id="SSF55729">
    <property type="entry name" value="Acyl-CoA N-acyltransferases (Nat)"/>
    <property type="match status" value="1"/>
</dbReference>
<dbReference type="GO" id="GO:0016746">
    <property type="term" value="F:acyltransferase activity"/>
    <property type="evidence" value="ECO:0007669"/>
    <property type="project" value="UniProtKB-KW"/>
</dbReference>
<keyword evidence="1 4" id="KW-0808">Transferase</keyword>
<feature type="domain" description="N-acetyltransferase" evidence="3">
    <location>
        <begin position="34"/>
        <end position="181"/>
    </location>
</feature>
<dbReference type="CDD" id="cd04301">
    <property type="entry name" value="NAT_SF"/>
    <property type="match status" value="1"/>
</dbReference>
<dbReference type="InterPro" id="IPR050832">
    <property type="entry name" value="Bact_Acetyltransf"/>
</dbReference>
<dbReference type="Pfam" id="PF00583">
    <property type="entry name" value="Acetyltransf_1"/>
    <property type="match status" value="1"/>
</dbReference>
<dbReference type="Proteomes" id="UP001597018">
    <property type="component" value="Unassembled WGS sequence"/>
</dbReference>
<evidence type="ECO:0000256" key="1">
    <source>
        <dbReference type="ARBA" id="ARBA00022679"/>
    </source>
</evidence>
<dbReference type="RefSeq" id="WP_263251477.1">
    <property type="nucleotide sequence ID" value="NZ_BAABLT010000046.1"/>
</dbReference>
<keyword evidence="2 4" id="KW-0012">Acyltransferase</keyword>
<evidence type="ECO:0000256" key="2">
    <source>
        <dbReference type="ARBA" id="ARBA00023315"/>
    </source>
</evidence>
<reference evidence="5" key="1">
    <citation type="journal article" date="2019" name="Int. J. Syst. Evol. Microbiol.">
        <title>The Global Catalogue of Microorganisms (GCM) 10K type strain sequencing project: providing services to taxonomists for standard genome sequencing and annotation.</title>
        <authorList>
            <consortium name="The Broad Institute Genomics Platform"/>
            <consortium name="The Broad Institute Genome Sequencing Center for Infectious Disease"/>
            <person name="Wu L."/>
            <person name="Ma J."/>
        </authorList>
    </citation>
    <scope>NUCLEOTIDE SEQUENCE [LARGE SCALE GENOMIC DNA]</scope>
    <source>
        <strain evidence="5">CCUG 56401</strain>
    </source>
</reference>
<evidence type="ECO:0000313" key="5">
    <source>
        <dbReference type="Proteomes" id="UP001597018"/>
    </source>
</evidence>